<dbReference type="Pfam" id="PF00553">
    <property type="entry name" value="CBM_2"/>
    <property type="match status" value="1"/>
</dbReference>
<dbReference type="PROSITE" id="PS51173">
    <property type="entry name" value="CBM2"/>
    <property type="match status" value="1"/>
</dbReference>
<evidence type="ECO:0000313" key="7">
    <source>
        <dbReference type="Proteomes" id="UP001500655"/>
    </source>
</evidence>
<dbReference type="SUPFAM" id="SSF49265">
    <property type="entry name" value="Fibronectin type III"/>
    <property type="match status" value="2"/>
</dbReference>
<gene>
    <name evidence="6" type="ORF">GCM10009681_05310</name>
</gene>
<evidence type="ECO:0000256" key="1">
    <source>
        <dbReference type="ARBA" id="ARBA00023277"/>
    </source>
</evidence>
<evidence type="ECO:0000256" key="3">
    <source>
        <dbReference type="ARBA" id="ARBA00023326"/>
    </source>
</evidence>
<dbReference type="InterPro" id="IPR036116">
    <property type="entry name" value="FN3_sf"/>
</dbReference>
<dbReference type="Proteomes" id="UP001500655">
    <property type="component" value="Unassembled WGS sequence"/>
</dbReference>
<keyword evidence="2" id="KW-0378">Hydrolase</keyword>
<keyword evidence="1" id="KW-0119">Carbohydrate metabolism</keyword>
<dbReference type="EMBL" id="BAAALS010000002">
    <property type="protein sequence ID" value="GAA1737584.1"/>
    <property type="molecule type" value="Genomic_DNA"/>
</dbReference>
<feature type="chain" id="PRO_5045979590" description="CBM2 domain-containing protein" evidence="4">
    <location>
        <begin position="29"/>
        <end position="356"/>
    </location>
</feature>
<keyword evidence="4" id="KW-0732">Signal</keyword>
<keyword evidence="7" id="KW-1185">Reference proteome</keyword>
<dbReference type="SUPFAM" id="SSF49384">
    <property type="entry name" value="Carbohydrate-binding domain"/>
    <property type="match status" value="1"/>
</dbReference>
<dbReference type="Gene3D" id="2.60.40.10">
    <property type="entry name" value="Immunoglobulins"/>
    <property type="match status" value="2"/>
</dbReference>
<evidence type="ECO:0000259" key="5">
    <source>
        <dbReference type="PROSITE" id="PS51173"/>
    </source>
</evidence>
<dbReference type="Gene3D" id="2.60.40.290">
    <property type="match status" value="1"/>
</dbReference>
<keyword evidence="2" id="KW-0326">Glycosidase</keyword>
<keyword evidence="3" id="KW-0624">Polysaccharide degradation</keyword>
<name>A0ABN2JSQ9_9ACTN</name>
<dbReference type="RefSeq" id="WP_344076357.1">
    <property type="nucleotide sequence ID" value="NZ_BAAALS010000002.1"/>
</dbReference>
<evidence type="ECO:0000256" key="2">
    <source>
        <dbReference type="ARBA" id="ARBA00023295"/>
    </source>
</evidence>
<dbReference type="InterPro" id="IPR012291">
    <property type="entry name" value="CBM2_carb-bd_dom_sf"/>
</dbReference>
<dbReference type="SMART" id="SM00637">
    <property type="entry name" value="CBD_II"/>
    <property type="match status" value="1"/>
</dbReference>
<reference evidence="6 7" key="1">
    <citation type="journal article" date="2019" name="Int. J. Syst. Evol. Microbiol.">
        <title>The Global Catalogue of Microorganisms (GCM) 10K type strain sequencing project: providing services to taxonomists for standard genome sequencing and annotation.</title>
        <authorList>
            <consortium name="The Broad Institute Genomics Platform"/>
            <consortium name="The Broad Institute Genome Sequencing Center for Infectious Disease"/>
            <person name="Wu L."/>
            <person name="Ma J."/>
        </authorList>
    </citation>
    <scope>NUCLEOTIDE SEQUENCE [LARGE SCALE GENOMIC DNA]</scope>
    <source>
        <strain evidence="6 7">JCM 13249</strain>
    </source>
</reference>
<feature type="signal peptide" evidence="4">
    <location>
        <begin position="1"/>
        <end position="28"/>
    </location>
</feature>
<comment type="caution">
    <text evidence="6">The sequence shown here is derived from an EMBL/GenBank/DDBJ whole genome shotgun (WGS) entry which is preliminary data.</text>
</comment>
<dbReference type="CDD" id="cd00063">
    <property type="entry name" value="FN3"/>
    <property type="match status" value="1"/>
</dbReference>
<feature type="domain" description="CBM2" evidence="5">
    <location>
        <begin position="251"/>
        <end position="355"/>
    </location>
</feature>
<dbReference type="InterPro" id="IPR013783">
    <property type="entry name" value="Ig-like_fold"/>
</dbReference>
<evidence type="ECO:0000256" key="4">
    <source>
        <dbReference type="SAM" id="SignalP"/>
    </source>
</evidence>
<dbReference type="InterPro" id="IPR003961">
    <property type="entry name" value="FN3_dom"/>
</dbReference>
<dbReference type="InterPro" id="IPR008965">
    <property type="entry name" value="CBM2/CBM3_carb-bd_dom_sf"/>
</dbReference>
<evidence type="ECO:0000313" key="6">
    <source>
        <dbReference type="EMBL" id="GAA1737584.1"/>
    </source>
</evidence>
<proteinExistence type="predicted"/>
<sequence>MLKRPAVPAVGAALATVLAFFTIMFAQAAQAGNAVPVMASVDTTPPSVPTGLSVSVNCNRDVSVRWTASTDDVGVVNYDVYRSNSGIVATTTSTTYADRISGVMVQYQVRARDAAGNVSDYSAAVTAYIPGCPVPTSAGPTTAAVDTTPPSVPTGLWVSISCTLDVSVGWTAATDNVGVTGYDVYRASGNSSFALIATMAGTTYAERMPTGGLVQYQVRARDAAGNVSAFTSPVTGYIPPCPPPSSAPVSPSANTQSCTATYSVGNSWPGGFQGQVTVTNRGTTATTGWTVTLTFPNGQQITQVWGGRTTSTASPYTVTNETYNGVLVPNASVTFGFIGTWTGSNGAATVACARTP</sequence>
<organism evidence="6 7">
    <name type="scientific">Luedemannella helvata</name>
    <dbReference type="NCBI Taxonomy" id="349315"/>
    <lineage>
        <taxon>Bacteria</taxon>
        <taxon>Bacillati</taxon>
        <taxon>Actinomycetota</taxon>
        <taxon>Actinomycetes</taxon>
        <taxon>Micromonosporales</taxon>
        <taxon>Micromonosporaceae</taxon>
        <taxon>Luedemannella</taxon>
    </lineage>
</organism>
<protein>
    <recommendedName>
        <fullName evidence="5">CBM2 domain-containing protein</fullName>
    </recommendedName>
</protein>
<accession>A0ABN2JSQ9</accession>
<dbReference type="InterPro" id="IPR001919">
    <property type="entry name" value="CBD2"/>
</dbReference>